<gene>
    <name evidence="1" type="ordered locus">PHZ_c0348</name>
</gene>
<evidence type="ECO:0000313" key="2">
    <source>
        <dbReference type="Proteomes" id="UP000001868"/>
    </source>
</evidence>
<dbReference type="Proteomes" id="UP000001868">
    <property type="component" value="Chromosome"/>
</dbReference>
<dbReference type="AlphaFoldDB" id="B4RDR3"/>
<dbReference type="SUPFAM" id="SSF46785">
    <property type="entry name" value="Winged helix' DNA-binding domain"/>
    <property type="match status" value="1"/>
</dbReference>
<dbReference type="OrthoDB" id="7549698at2"/>
<dbReference type="HOGENOM" id="CLU_1650539_0_0_5"/>
<protein>
    <recommendedName>
        <fullName evidence="3">HTH iclR-type domain-containing protein</fullName>
    </recommendedName>
</protein>
<organism evidence="1 2">
    <name type="scientific">Phenylobacterium zucineum (strain HLK1)</name>
    <dbReference type="NCBI Taxonomy" id="450851"/>
    <lineage>
        <taxon>Bacteria</taxon>
        <taxon>Pseudomonadati</taxon>
        <taxon>Pseudomonadota</taxon>
        <taxon>Alphaproteobacteria</taxon>
        <taxon>Caulobacterales</taxon>
        <taxon>Caulobacteraceae</taxon>
        <taxon>Phenylobacterium</taxon>
    </lineage>
</organism>
<name>B4RDR3_PHEZH</name>
<sequence length="172" mass="18512">MPPPTAEIAPGGAPARAVWRLIGTYMLRVAEELSRVGHLMDGIILFEVFRSNTEHWPPEVRGEEGTTAADMVPDTMRRPVTPGGVARRLGLPPETVRRHALRLVDRGLLARVPGGLILPAETLARQNVFPALAANAANLQRMMGALSQLGVLRLWDAEEAGDHGQEHAAAVG</sequence>
<keyword evidence="2" id="KW-1185">Reference proteome</keyword>
<accession>B4RDR3</accession>
<evidence type="ECO:0000313" key="1">
    <source>
        <dbReference type="EMBL" id="ACG76762.1"/>
    </source>
</evidence>
<evidence type="ECO:0008006" key="3">
    <source>
        <dbReference type="Google" id="ProtNLM"/>
    </source>
</evidence>
<dbReference type="EMBL" id="CP000747">
    <property type="protein sequence ID" value="ACG76762.1"/>
    <property type="molecule type" value="Genomic_DNA"/>
</dbReference>
<dbReference type="InterPro" id="IPR036390">
    <property type="entry name" value="WH_DNA-bd_sf"/>
</dbReference>
<reference evidence="1 2" key="1">
    <citation type="journal article" date="2008" name="BMC Genomics">
        <title>Complete genome of Phenylobacterium zucineum - a novel facultative intracellular bacterium isolated from human erythroleukemia cell line K562.</title>
        <authorList>
            <person name="Luo Y."/>
            <person name="Xu X."/>
            <person name="Ding Z."/>
            <person name="Liu Z."/>
            <person name="Zhang B."/>
            <person name="Yan Z."/>
            <person name="Sun J."/>
            <person name="Hu S."/>
            <person name="Hu X."/>
        </authorList>
    </citation>
    <scope>NUCLEOTIDE SEQUENCE [LARGE SCALE GENOMIC DNA]</scope>
    <source>
        <strain evidence="1 2">HLK1</strain>
    </source>
</reference>
<proteinExistence type="predicted"/>
<dbReference type="KEGG" id="pzu:PHZ_c0348"/>
<dbReference type="eggNOG" id="COG1733">
    <property type="taxonomic scope" value="Bacteria"/>
</dbReference>